<proteinExistence type="predicted"/>
<reference evidence="2 3" key="1">
    <citation type="submission" date="2015-09" db="EMBL/GenBank/DDBJ databases">
        <title>Draft genome of the scarab beetle Oryctes borbonicus.</title>
        <authorList>
            <person name="Meyer J.M."/>
            <person name="Markov G.V."/>
            <person name="Baskaran P."/>
            <person name="Herrmann M."/>
            <person name="Sommer R.J."/>
            <person name="Roedelsperger C."/>
        </authorList>
    </citation>
    <scope>NUCLEOTIDE SEQUENCE [LARGE SCALE GENOMIC DNA]</scope>
    <source>
        <strain evidence="2">OB123</strain>
        <tissue evidence="2">Whole animal</tissue>
    </source>
</reference>
<evidence type="ECO:0000313" key="3">
    <source>
        <dbReference type="Proteomes" id="UP000051574"/>
    </source>
</evidence>
<protein>
    <submittedName>
        <fullName evidence="2">Uncharacterized protein</fullName>
    </submittedName>
</protein>
<dbReference type="Proteomes" id="UP000051574">
    <property type="component" value="Unassembled WGS sequence"/>
</dbReference>
<organism evidence="2 3">
    <name type="scientific">Oryctes borbonicus</name>
    <dbReference type="NCBI Taxonomy" id="1629725"/>
    <lineage>
        <taxon>Eukaryota</taxon>
        <taxon>Metazoa</taxon>
        <taxon>Ecdysozoa</taxon>
        <taxon>Arthropoda</taxon>
        <taxon>Hexapoda</taxon>
        <taxon>Insecta</taxon>
        <taxon>Pterygota</taxon>
        <taxon>Neoptera</taxon>
        <taxon>Endopterygota</taxon>
        <taxon>Coleoptera</taxon>
        <taxon>Polyphaga</taxon>
        <taxon>Scarabaeiformia</taxon>
        <taxon>Scarabaeidae</taxon>
        <taxon>Dynastinae</taxon>
        <taxon>Oryctes</taxon>
    </lineage>
</organism>
<gene>
    <name evidence="2" type="ORF">AMK59_2589</name>
</gene>
<feature type="transmembrane region" description="Helical" evidence="1">
    <location>
        <begin position="38"/>
        <end position="57"/>
    </location>
</feature>
<feature type="transmembrane region" description="Helical" evidence="1">
    <location>
        <begin position="69"/>
        <end position="87"/>
    </location>
</feature>
<dbReference type="AlphaFoldDB" id="A0A0T6BBD9"/>
<sequence length="198" mass="23045">MLNFFFDAIYCGLALSIILLLIYFIPVHSMHMAVMFRLWLVLVVYGIASLPFVYCFTHSDTVESGYARFLISHITFAPIVAGVLLAVEEADCYPESRQRFKSILFVLDPHILLCFYLAKFSIKMILNHNWEIMPTDKKQFLCDQSALNDACCRPNSHGCIEQTTYFEMDFLYCAIISFVVYMLVIWMRDDIPLLIYRL</sequence>
<dbReference type="EMBL" id="LJIG01002282">
    <property type="protein sequence ID" value="KRT84658.1"/>
    <property type="molecule type" value="Genomic_DNA"/>
</dbReference>
<keyword evidence="3" id="KW-1185">Reference proteome</keyword>
<comment type="caution">
    <text evidence="2">The sequence shown here is derived from an EMBL/GenBank/DDBJ whole genome shotgun (WGS) entry which is preliminary data.</text>
</comment>
<feature type="non-terminal residue" evidence="2">
    <location>
        <position position="198"/>
    </location>
</feature>
<accession>A0A0T6BBD9</accession>
<keyword evidence="1" id="KW-0812">Transmembrane</keyword>
<evidence type="ECO:0000256" key="1">
    <source>
        <dbReference type="SAM" id="Phobius"/>
    </source>
</evidence>
<keyword evidence="1" id="KW-0472">Membrane</keyword>
<evidence type="ECO:0000313" key="2">
    <source>
        <dbReference type="EMBL" id="KRT84658.1"/>
    </source>
</evidence>
<keyword evidence="1" id="KW-1133">Transmembrane helix</keyword>
<feature type="transmembrane region" description="Helical" evidence="1">
    <location>
        <begin position="7"/>
        <end position="26"/>
    </location>
</feature>
<feature type="transmembrane region" description="Helical" evidence="1">
    <location>
        <begin position="170"/>
        <end position="188"/>
    </location>
</feature>
<name>A0A0T6BBD9_9SCAR</name>